<keyword evidence="3" id="KW-0808">Transferase</keyword>
<dbReference type="GO" id="GO:0016020">
    <property type="term" value="C:membrane"/>
    <property type="evidence" value="ECO:0007669"/>
    <property type="project" value="GOC"/>
</dbReference>
<dbReference type="InterPro" id="IPR009695">
    <property type="entry name" value="Diacylglyc_glucosyltr_N"/>
</dbReference>
<name>A0A1C7PB80_9BACT</name>
<dbReference type="RefSeq" id="WP_067777082.1">
    <property type="nucleotide sequence ID" value="NZ_LIGX01000032.1"/>
</dbReference>
<evidence type="ECO:0000256" key="2">
    <source>
        <dbReference type="ARBA" id="ARBA00022676"/>
    </source>
</evidence>
<organism evidence="5 6">
    <name type="scientific">Akkermansia glycaniphila</name>
    <dbReference type="NCBI Taxonomy" id="1679444"/>
    <lineage>
        <taxon>Bacteria</taxon>
        <taxon>Pseudomonadati</taxon>
        <taxon>Verrucomicrobiota</taxon>
        <taxon>Verrucomicrobiia</taxon>
        <taxon>Verrucomicrobiales</taxon>
        <taxon>Akkermansiaceae</taxon>
        <taxon>Akkermansia</taxon>
    </lineage>
</organism>
<dbReference type="PANTHER" id="PTHR43025:SF3">
    <property type="entry name" value="MONOGALACTOSYLDIACYLGLYCEROL SYNTHASE 1, CHLOROPLASTIC"/>
    <property type="match status" value="1"/>
</dbReference>
<keyword evidence="2" id="KW-0328">Glycosyltransferase</keyword>
<dbReference type="KEGG" id="agl:PYTT_0628"/>
<reference evidence="6" key="1">
    <citation type="submission" date="2016-09" db="EMBL/GenBank/DDBJ databases">
        <authorList>
            <person name="Koehorst J."/>
        </authorList>
    </citation>
    <scope>NUCLEOTIDE SEQUENCE [LARGE SCALE GENOMIC DNA]</scope>
</reference>
<evidence type="ECO:0000256" key="3">
    <source>
        <dbReference type="ARBA" id="ARBA00022679"/>
    </source>
</evidence>
<comment type="similarity">
    <text evidence="1">Belongs to the glycosyltransferase 28 family.</text>
</comment>
<dbReference type="Pfam" id="PF06925">
    <property type="entry name" value="MGDG_synth"/>
    <property type="match status" value="1"/>
</dbReference>
<keyword evidence="6" id="KW-1185">Reference proteome</keyword>
<accession>A0A1C7PB80</accession>
<sequence>MKRVLILTAGYGDGHNSAARAVGEVLQESAEVRVCDVCAEALPEVFKWTKRLYLWMTARVPWLWRCLYDLSDTSDWSGGVPPGLGPVAVRLRVMLDEWKPDAVVCTFPLYPYLLDVLFRQGVHRVPYMTVVTDSLAISRTWLESDARLFAVSDEGTRSLLVEEKGIAPDRVVVTHFPVSPKVHAGDEAKSWCAGQAFKVLYVPQGRPSLVEEELVAMLDAAPEVRVTVVLGHKVRRLYRAVHGAALRAGRDRVRILGWTHRMPQLLASHHVLVGKAGGASVHEALAAEVPVLVNHFVPGQEEGNTELLHRLGGGRFVSTPAELRRALQFLLDQDGSAWSVMKQRLHQARMKGGAAHIAELVQQLDDFHV</sequence>
<dbReference type="STRING" id="1679444.PYTT_0628"/>
<dbReference type="AlphaFoldDB" id="A0A1C7PB80"/>
<evidence type="ECO:0000256" key="1">
    <source>
        <dbReference type="ARBA" id="ARBA00006962"/>
    </source>
</evidence>
<dbReference type="GO" id="GO:0009247">
    <property type="term" value="P:glycolipid biosynthetic process"/>
    <property type="evidence" value="ECO:0007669"/>
    <property type="project" value="InterPro"/>
</dbReference>
<evidence type="ECO:0000259" key="4">
    <source>
        <dbReference type="Pfam" id="PF06925"/>
    </source>
</evidence>
<dbReference type="InterPro" id="IPR050519">
    <property type="entry name" value="Glycosyltransf_28_UgtP"/>
</dbReference>
<feature type="domain" description="Diacylglycerol glucosyltransferase N-terminal" evidence="4">
    <location>
        <begin position="15"/>
        <end position="178"/>
    </location>
</feature>
<dbReference type="Proteomes" id="UP000176204">
    <property type="component" value="Chromosome I"/>
</dbReference>
<dbReference type="EMBL" id="LT629973">
    <property type="protein sequence ID" value="SEH77218.1"/>
    <property type="molecule type" value="Genomic_DNA"/>
</dbReference>
<gene>
    <name evidence="5" type="ORF">PYTT_0628</name>
</gene>
<dbReference type="OrthoDB" id="9815663at2"/>
<protein>
    <submittedName>
        <fullName evidence="5">Monogalactosyldiacylglycerol (Mgdg) synthase</fullName>
    </submittedName>
</protein>
<proteinExistence type="inferred from homology"/>
<dbReference type="Gene3D" id="3.40.50.2000">
    <property type="entry name" value="Glycogen Phosphorylase B"/>
    <property type="match status" value="1"/>
</dbReference>
<evidence type="ECO:0000313" key="5">
    <source>
        <dbReference type="EMBL" id="SEH77218.1"/>
    </source>
</evidence>
<dbReference type="PANTHER" id="PTHR43025">
    <property type="entry name" value="MONOGALACTOSYLDIACYLGLYCEROL SYNTHASE"/>
    <property type="match status" value="1"/>
</dbReference>
<evidence type="ECO:0000313" key="6">
    <source>
        <dbReference type="Proteomes" id="UP000176204"/>
    </source>
</evidence>
<dbReference type="SUPFAM" id="SSF53756">
    <property type="entry name" value="UDP-Glycosyltransferase/glycogen phosphorylase"/>
    <property type="match status" value="1"/>
</dbReference>
<dbReference type="GO" id="GO:0016758">
    <property type="term" value="F:hexosyltransferase activity"/>
    <property type="evidence" value="ECO:0007669"/>
    <property type="project" value="InterPro"/>
</dbReference>